<feature type="signal peptide" evidence="1">
    <location>
        <begin position="1"/>
        <end position="22"/>
    </location>
</feature>
<feature type="domain" description="Golvesin/Xly CBD-like" evidence="2">
    <location>
        <begin position="271"/>
        <end position="370"/>
    </location>
</feature>
<evidence type="ECO:0000313" key="4">
    <source>
        <dbReference type="Proteomes" id="UP001204015"/>
    </source>
</evidence>
<gene>
    <name evidence="3" type="ORF">NG821_05105</name>
</gene>
<evidence type="ECO:0000256" key="1">
    <source>
        <dbReference type="SAM" id="SignalP"/>
    </source>
</evidence>
<protein>
    <submittedName>
        <fullName evidence="3">Xanthan lyase</fullName>
    </submittedName>
</protein>
<feature type="chain" id="PRO_5047254132" evidence="1">
    <location>
        <begin position="23"/>
        <end position="1017"/>
    </location>
</feature>
<dbReference type="GO" id="GO:0016829">
    <property type="term" value="F:lyase activity"/>
    <property type="evidence" value="ECO:0007669"/>
    <property type="project" value="UniProtKB-KW"/>
</dbReference>
<name>A0ABT1BWX3_9BACT</name>
<dbReference type="Pfam" id="PF25275">
    <property type="entry name" value="Golvesin_C"/>
    <property type="match status" value="1"/>
</dbReference>
<dbReference type="InterPro" id="IPR003961">
    <property type="entry name" value="FN3_dom"/>
</dbReference>
<keyword evidence="3" id="KW-0456">Lyase</keyword>
<dbReference type="Gene3D" id="2.60.40.10">
    <property type="entry name" value="Immunoglobulins"/>
    <property type="match status" value="1"/>
</dbReference>
<dbReference type="Proteomes" id="UP001204015">
    <property type="component" value="Unassembled WGS sequence"/>
</dbReference>
<dbReference type="RefSeq" id="WP_252760581.1">
    <property type="nucleotide sequence ID" value="NZ_JAMXLY010000013.1"/>
</dbReference>
<dbReference type="InterPro" id="IPR033803">
    <property type="entry name" value="CBD-like_Golvesin-Xly"/>
</dbReference>
<keyword evidence="1" id="KW-0732">Signal</keyword>
<evidence type="ECO:0000259" key="2">
    <source>
        <dbReference type="Pfam" id="PF25275"/>
    </source>
</evidence>
<dbReference type="InterPro" id="IPR036116">
    <property type="entry name" value="FN3_sf"/>
</dbReference>
<proteinExistence type="predicted"/>
<accession>A0ABT1BWX3</accession>
<dbReference type="EMBL" id="JAMXLY010000013">
    <property type="protein sequence ID" value="MCO6025220.1"/>
    <property type="molecule type" value="Genomic_DNA"/>
</dbReference>
<organism evidence="3 4">
    <name type="scientific">Segatella cerevisiae</name>
    <dbReference type="NCBI Taxonomy" id="2053716"/>
    <lineage>
        <taxon>Bacteria</taxon>
        <taxon>Pseudomonadati</taxon>
        <taxon>Bacteroidota</taxon>
        <taxon>Bacteroidia</taxon>
        <taxon>Bacteroidales</taxon>
        <taxon>Prevotellaceae</taxon>
        <taxon>Segatella</taxon>
    </lineage>
</organism>
<reference evidence="3 4" key="1">
    <citation type="submission" date="2022-06" db="EMBL/GenBank/DDBJ databases">
        <title>A taxonomic note on the genus Prevotella: Description of four novel genera and emended description of the genera Hallella and Xylanibacter.</title>
        <authorList>
            <person name="Hitch T.C.A."/>
        </authorList>
    </citation>
    <scope>NUCLEOTIDE SEQUENCE [LARGE SCALE GENOMIC DNA]</scope>
    <source>
        <strain evidence="3 4">DSM 100619</strain>
    </source>
</reference>
<evidence type="ECO:0000313" key="3">
    <source>
        <dbReference type="EMBL" id="MCO6025220.1"/>
    </source>
</evidence>
<dbReference type="SUPFAM" id="SSF49265">
    <property type="entry name" value="Fibronectin type III"/>
    <property type="match status" value="1"/>
</dbReference>
<sequence length="1017" mass="114307">MKNQLLFKLVFFGCFAPVAIHAQTSTKAEYPVVESILNSYTKGVQTGKIKVNSIVSTNDTLNIFTSDNFSYVPFRNENYTSLIQKLKDSLSSQYTFKGIRLFTDNKSVADLIPRSCLPSKSKRPAFTNPSDIPLVTNLNRPYTPTRGLSGRHIAMWPSHGTYYELGLQRWEWQRARMLQTVEDKYTESYVLPYLVPMLENAGAIVMLPRERDTNPYEVIVDNDGHEATSPYQEINGRLPWKEGTTSGFAYLRKTYKDFENPFTEGTYRETETVNKKKDAGTITWTPDIPKDRDYAVYVSYKSLPNSTTQARYTVYHKDGKTTFSVNQTMGGGTWIYLGTFAFRKGRQGKVVLTNYAPKAGKTITADAIKFGGGMGNIARRADSDSIIPNTKSDRRTKRIPRNAYQPRIDYPYQVSGYPRFDEGARYWLQWAGIPDSVYSPTHGRDDYADDYKDRGTWVNYLAGGTKAVPDYKGLNIPVDLSLAFHSDAGTVYGDSIIGTLGIYDTQKYDGKFADGTSRMACHDLCDLVLSSITNDIRKLYEPKWTRRGMWDASYFEAWEPRVPAMLLELLSHENFADLRYGLDPRFQFSVSRAVYKGILRFLSDEYGYKYVVQPLPVDHFAVVMAGHDQVKLTWKAVNDTLEPTAVPEKYVVYKRIGNGDFDNGTVVKKPVFVCKIPTDQVVSFKVTAFNKGGESFPSEILSAGISSQSTVKPVLVINGFDRLSAPDDFRSSDDKEAGFLADIDNGVPYKTSINYVGKMKEFRRSIPWTDDDSGGFGDSYGNYERMTIAGNTFDYPALHGQAIMSAGYSFVSASKSAAVERELLNTDDYSAVDLILGKEKQTKLGRPGVTPIRFKTFDTDLQKAITTYCKNGGRIFASGSYIASDLWFNPLAPAKDSDKVFAQDILKYKWRVNRAAIDGKVKYSASPLTTKEGEFTYYNTPNEESYVVESPDAIEPADSCAYTALRYSENNLSAGIVFGGSEQDHWRTVVFGFPFESLKGDTARNALMKEILDFLLK</sequence>
<dbReference type="InterPro" id="IPR013783">
    <property type="entry name" value="Ig-like_fold"/>
</dbReference>
<dbReference type="CDD" id="cd00063">
    <property type="entry name" value="FN3"/>
    <property type="match status" value="1"/>
</dbReference>
<keyword evidence="4" id="KW-1185">Reference proteome</keyword>
<dbReference type="Gene3D" id="3.40.630.40">
    <property type="entry name" value="Zn-dependent exopeptidases"/>
    <property type="match status" value="1"/>
</dbReference>
<comment type="caution">
    <text evidence="3">The sequence shown here is derived from an EMBL/GenBank/DDBJ whole genome shotgun (WGS) entry which is preliminary data.</text>
</comment>
<dbReference type="SUPFAM" id="SSF53187">
    <property type="entry name" value="Zn-dependent exopeptidases"/>
    <property type="match status" value="1"/>
</dbReference>